<accession>A0ABU1WB26</accession>
<keyword evidence="3" id="KW-1185">Reference proteome</keyword>
<gene>
    <name evidence="2" type="ORF">J2X06_001811</name>
</gene>
<dbReference type="EMBL" id="JAVDVY010000001">
    <property type="protein sequence ID" value="MDR7134627.1"/>
    <property type="molecule type" value="Genomic_DNA"/>
</dbReference>
<keyword evidence="1" id="KW-1133">Transmembrane helix</keyword>
<protein>
    <submittedName>
        <fullName evidence="2">Uncharacterized protein</fullName>
    </submittedName>
</protein>
<sequence length="115" mass="12711">MLISKPRRSNRGAMFWIVCLLGLVGIVVVAIALFGRDRPEPIAPAPAPAAPVAQAVTEDASMIAQERRRQAYLAEIRATREMAKREQPQRKPNEKCIGGVLYLKDGSEWKQQGPC</sequence>
<comment type="caution">
    <text evidence="2">The sequence shown here is derived from an EMBL/GenBank/DDBJ whole genome shotgun (WGS) entry which is preliminary data.</text>
</comment>
<keyword evidence="1" id="KW-0472">Membrane</keyword>
<evidence type="ECO:0000313" key="2">
    <source>
        <dbReference type="EMBL" id="MDR7134627.1"/>
    </source>
</evidence>
<reference evidence="2 3" key="1">
    <citation type="submission" date="2023-07" db="EMBL/GenBank/DDBJ databases">
        <title>Sorghum-associated microbial communities from plants grown in Nebraska, USA.</title>
        <authorList>
            <person name="Schachtman D."/>
        </authorList>
    </citation>
    <scope>NUCLEOTIDE SEQUENCE [LARGE SCALE GENOMIC DNA]</scope>
    <source>
        <strain evidence="2 3">BE198</strain>
    </source>
</reference>
<proteinExistence type="predicted"/>
<evidence type="ECO:0000256" key="1">
    <source>
        <dbReference type="SAM" id="Phobius"/>
    </source>
</evidence>
<evidence type="ECO:0000313" key="3">
    <source>
        <dbReference type="Proteomes" id="UP001251524"/>
    </source>
</evidence>
<dbReference type="RefSeq" id="WP_310061096.1">
    <property type="nucleotide sequence ID" value="NZ_JAVDVY010000001.1"/>
</dbReference>
<name>A0ABU1WB26_9GAMM</name>
<feature type="transmembrane region" description="Helical" evidence="1">
    <location>
        <begin position="12"/>
        <end position="34"/>
    </location>
</feature>
<organism evidence="2 3">
    <name type="scientific">Lysobacter niastensis</name>
    <dbReference type="NCBI Taxonomy" id="380629"/>
    <lineage>
        <taxon>Bacteria</taxon>
        <taxon>Pseudomonadati</taxon>
        <taxon>Pseudomonadota</taxon>
        <taxon>Gammaproteobacteria</taxon>
        <taxon>Lysobacterales</taxon>
        <taxon>Lysobacteraceae</taxon>
        <taxon>Lysobacter</taxon>
    </lineage>
</organism>
<dbReference type="Proteomes" id="UP001251524">
    <property type="component" value="Unassembled WGS sequence"/>
</dbReference>
<keyword evidence="1" id="KW-0812">Transmembrane</keyword>